<dbReference type="STRING" id="1122619.GCA_000373745_01814"/>
<dbReference type="GO" id="GO:0005886">
    <property type="term" value="C:plasma membrane"/>
    <property type="evidence" value="ECO:0007669"/>
    <property type="project" value="UniProtKB-SubCell"/>
</dbReference>
<dbReference type="EMBL" id="UGSB01000001">
    <property type="protein sequence ID" value="SUA53935.1"/>
    <property type="molecule type" value="Genomic_DNA"/>
</dbReference>
<dbReference type="PANTHER" id="PTHR35011">
    <property type="entry name" value="2,3-DIKETO-L-GULONATE TRAP TRANSPORTER SMALL PERMEASE PROTEIN YIAM"/>
    <property type="match status" value="1"/>
</dbReference>
<evidence type="ECO:0000256" key="8">
    <source>
        <dbReference type="ARBA" id="ARBA00038436"/>
    </source>
</evidence>
<keyword evidence="5 9" id="KW-0812">Transmembrane</keyword>
<evidence type="ECO:0000256" key="5">
    <source>
        <dbReference type="ARBA" id="ARBA00022692"/>
    </source>
</evidence>
<dbReference type="Pfam" id="PF04290">
    <property type="entry name" value="DctQ"/>
    <property type="match status" value="1"/>
</dbReference>
<evidence type="ECO:0000313" key="14">
    <source>
        <dbReference type="Proteomes" id="UP000594903"/>
    </source>
</evidence>
<keyword evidence="2 9" id="KW-0813">Transport</keyword>
<dbReference type="Proteomes" id="UP000254603">
    <property type="component" value="Unassembled WGS sequence"/>
</dbReference>
<keyword evidence="14" id="KW-1185">Reference proteome</keyword>
<keyword evidence="4 9" id="KW-0997">Cell inner membrane</keyword>
<dbReference type="AlphaFoldDB" id="A0A378XFW0"/>
<comment type="subunit">
    <text evidence="9">The complex comprises the extracytoplasmic solute receptor protein and the two transmembrane proteins.</text>
</comment>
<proteinExistence type="inferred from homology"/>
<feature type="transmembrane region" description="Helical" evidence="9">
    <location>
        <begin position="12"/>
        <end position="37"/>
    </location>
</feature>
<evidence type="ECO:0000256" key="7">
    <source>
        <dbReference type="ARBA" id="ARBA00023136"/>
    </source>
</evidence>
<keyword evidence="6 9" id="KW-1133">Transmembrane helix</keyword>
<evidence type="ECO:0000259" key="10">
    <source>
        <dbReference type="Pfam" id="PF04290"/>
    </source>
</evidence>
<evidence type="ECO:0000256" key="1">
    <source>
        <dbReference type="ARBA" id="ARBA00004429"/>
    </source>
</evidence>
<evidence type="ECO:0000313" key="11">
    <source>
        <dbReference type="EMBL" id="QPT41169.1"/>
    </source>
</evidence>
<dbReference type="RefSeq" id="WP_018574993.1">
    <property type="nucleotide sequence ID" value="NZ_CP065725.1"/>
</dbReference>
<comment type="subcellular location">
    <subcellularLocation>
        <location evidence="1 9">Cell inner membrane</location>
        <topology evidence="1 9">Multi-pass membrane protein</topology>
    </subcellularLocation>
</comment>
<dbReference type="GO" id="GO:0022857">
    <property type="term" value="F:transmembrane transporter activity"/>
    <property type="evidence" value="ECO:0007669"/>
    <property type="project" value="UniProtKB-UniRule"/>
</dbReference>
<dbReference type="Proteomes" id="UP000594903">
    <property type="component" value="Chromosome"/>
</dbReference>
<feature type="transmembrane region" description="Helical" evidence="9">
    <location>
        <begin position="124"/>
        <end position="145"/>
    </location>
</feature>
<dbReference type="OrthoDB" id="8559033at2"/>
<keyword evidence="7 9" id="KW-0472">Membrane</keyword>
<dbReference type="InterPro" id="IPR055348">
    <property type="entry name" value="DctQ"/>
</dbReference>
<feature type="transmembrane region" description="Helical" evidence="9">
    <location>
        <begin position="43"/>
        <end position="65"/>
    </location>
</feature>
<gene>
    <name evidence="11" type="ORF">I6G29_06485</name>
    <name evidence="12" type="ORF">NCTC11997_01354</name>
</gene>
<dbReference type="PANTHER" id="PTHR35011:SF10">
    <property type="entry name" value="TRAP TRANSPORTER SMALL PERMEASE PROTEIN"/>
    <property type="match status" value="1"/>
</dbReference>
<evidence type="ECO:0000256" key="9">
    <source>
        <dbReference type="RuleBase" id="RU369079"/>
    </source>
</evidence>
<evidence type="ECO:0000313" key="13">
    <source>
        <dbReference type="Proteomes" id="UP000254603"/>
    </source>
</evidence>
<protein>
    <recommendedName>
        <fullName evidence="9">TRAP transporter small permease protein</fullName>
    </recommendedName>
</protein>
<evidence type="ECO:0000256" key="6">
    <source>
        <dbReference type="ARBA" id="ARBA00022989"/>
    </source>
</evidence>
<feature type="transmembrane region" description="Helical" evidence="9">
    <location>
        <begin position="86"/>
        <end position="104"/>
    </location>
</feature>
<reference evidence="12 13" key="1">
    <citation type="submission" date="2018-06" db="EMBL/GenBank/DDBJ databases">
        <authorList>
            <consortium name="Pathogen Informatics"/>
            <person name="Doyle S."/>
        </authorList>
    </citation>
    <scope>NUCLEOTIDE SEQUENCE [LARGE SCALE GENOMIC DNA]</scope>
    <source>
        <strain evidence="12 13">NCTC11997</strain>
    </source>
</reference>
<dbReference type="InterPro" id="IPR007387">
    <property type="entry name" value="TRAP_DctQ"/>
</dbReference>
<organism evidence="12 13">
    <name type="scientific">Oligella ureolytica</name>
    <dbReference type="NCBI Taxonomy" id="90244"/>
    <lineage>
        <taxon>Bacteria</taxon>
        <taxon>Pseudomonadati</taxon>
        <taxon>Pseudomonadota</taxon>
        <taxon>Betaproteobacteria</taxon>
        <taxon>Burkholderiales</taxon>
        <taxon>Alcaligenaceae</taxon>
        <taxon>Oligella</taxon>
    </lineage>
</organism>
<keyword evidence="3" id="KW-1003">Cell membrane</keyword>
<dbReference type="GO" id="GO:0015740">
    <property type="term" value="P:C4-dicarboxylate transport"/>
    <property type="evidence" value="ECO:0007669"/>
    <property type="project" value="TreeGrafter"/>
</dbReference>
<evidence type="ECO:0000256" key="2">
    <source>
        <dbReference type="ARBA" id="ARBA00022448"/>
    </source>
</evidence>
<accession>A0A378XFW0</accession>
<reference evidence="11 14" key="2">
    <citation type="submission" date="2020-12" db="EMBL/GenBank/DDBJ databases">
        <title>FDA dAtabase for Regulatory Grade micrObial Sequences (FDA-ARGOS): Supporting development and validation of Infectious Disease Dx tests.</title>
        <authorList>
            <person name="Sproer C."/>
            <person name="Gronow S."/>
            <person name="Severitt S."/>
            <person name="Schroder I."/>
            <person name="Tallon L."/>
            <person name="Sadzewicz L."/>
            <person name="Zhao X."/>
            <person name="Boylan J."/>
            <person name="Ott S."/>
            <person name="Bowen H."/>
            <person name="Vavikolanu K."/>
            <person name="Mehta A."/>
            <person name="Aluvathingal J."/>
            <person name="Nadendla S."/>
            <person name="Lowell S."/>
            <person name="Myers T."/>
            <person name="Yan Y."/>
            <person name="Sichtig H."/>
        </authorList>
    </citation>
    <scope>NUCLEOTIDE SEQUENCE [LARGE SCALE GENOMIC DNA]</scope>
    <source>
        <strain evidence="11 14">FDAARGOS_872</strain>
    </source>
</reference>
<evidence type="ECO:0000256" key="3">
    <source>
        <dbReference type="ARBA" id="ARBA00022475"/>
    </source>
</evidence>
<evidence type="ECO:0000313" key="12">
    <source>
        <dbReference type="EMBL" id="SUA53935.1"/>
    </source>
</evidence>
<comment type="function">
    <text evidence="9">Part of the tripartite ATP-independent periplasmic (TRAP) transport system.</text>
</comment>
<feature type="domain" description="Tripartite ATP-independent periplasmic transporters DctQ component" evidence="10">
    <location>
        <begin position="23"/>
        <end position="152"/>
    </location>
</feature>
<comment type="similarity">
    <text evidence="8 9">Belongs to the TRAP transporter small permease family.</text>
</comment>
<sequence length="176" mass="19900">MNKFISCLEDILVNIAAASLFLIMMVVAADVFLRYMFNAPLAWSYDLISMYLMVILFFFALSNTLRVDAHIAVDILHIKIQPRTRHACLAIGYWLALGVFLLVLERSLIETWSSFINNEVSDGLIAWPIWLSWISVPIGVALLLLRIIFRAIGHSLSVIKGEDIIELPLVSGHEKE</sequence>
<dbReference type="EMBL" id="CP065725">
    <property type="protein sequence ID" value="QPT41169.1"/>
    <property type="molecule type" value="Genomic_DNA"/>
</dbReference>
<evidence type="ECO:0000256" key="4">
    <source>
        <dbReference type="ARBA" id="ARBA00022519"/>
    </source>
</evidence>
<name>A0A378XFW0_9BURK</name>